<dbReference type="GO" id="GO:0003677">
    <property type="term" value="F:DNA binding"/>
    <property type="evidence" value="ECO:0007669"/>
    <property type="project" value="UniProtKB-KW"/>
</dbReference>
<comment type="subcellular location">
    <subcellularLocation>
        <location evidence="1">Cytoplasm</location>
    </subcellularLocation>
</comment>
<evidence type="ECO:0000259" key="5">
    <source>
        <dbReference type="PROSITE" id="PS51898"/>
    </source>
</evidence>
<dbReference type="InterPro" id="IPR050090">
    <property type="entry name" value="Tyrosine_recombinase_XerCD"/>
</dbReference>
<dbReference type="RefSeq" id="WP_154456916.1">
    <property type="nucleotide sequence ID" value="NZ_VUMV01000001.1"/>
</dbReference>
<dbReference type="Gene3D" id="1.10.443.10">
    <property type="entry name" value="Intergrase catalytic core"/>
    <property type="match status" value="1"/>
</dbReference>
<dbReference type="InterPro" id="IPR002104">
    <property type="entry name" value="Integrase_catalytic"/>
</dbReference>
<evidence type="ECO:0000256" key="3">
    <source>
        <dbReference type="ARBA" id="ARBA00023125"/>
    </source>
</evidence>
<dbReference type="InterPro" id="IPR011010">
    <property type="entry name" value="DNA_brk_join_enz"/>
</dbReference>
<evidence type="ECO:0000313" key="7">
    <source>
        <dbReference type="Proteomes" id="UP000466864"/>
    </source>
</evidence>
<organism evidence="6 7">
    <name type="scientific">Bilifractor porci</name>
    <dbReference type="NCBI Taxonomy" id="2606636"/>
    <lineage>
        <taxon>Bacteria</taxon>
        <taxon>Bacillati</taxon>
        <taxon>Bacillota</taxon>
        <taxon>Clostridia</taxon>
        <taxon>Lachnospirales</taxon>
        <taxon>Lachnospiraceae</taxon>
        <taxon>Bilifractor</taxon>
    </lineage>
</organism>
<keyword evidence="2" id="KW-0229">DNA integration</keyword>
<dbReference type="PROSITE" id="PS51898">
    <property type="entry name" value="TYR_RECOMBINASE"/>
    <property type="match status" value="1"/>
</dbReference>
<dbReference type="Gene3D" id="1.10.150.130">
    <property type="match status" value="1"/>
</dbReference>
<gene>
    <name evidence="6" type="ORF">FYJ60_02065</name>
</gene>
<keyword evidence="7" id="KW-1185">Reference proteome</keyword>
<dbReference type="Proteomes" id="UP000466864">
    <property type="component" value="Unassembled WGS sequence"/>
</dbReference>
<dbReference type="PANTHER" id="PTHR30349:SF77">
    <property type="entry name" value="TYROSINE RECOMBINASE XERC"/>
    <property type="match status" value="1"/>
</dbReference>
<evidence type="ECO:0000256" key="4">
    <source>
        <dbReference type="ARBA" id="ARBA00023172"/>
    </source>
</evidence>
<keyword evidence="4" id="KW-0233">DNA recombination</keyword>
<dbReference type="EMBL" id="VUMV01000001">
    <property type="protein sequence ID" value="MST81120.1"/>
    <property type="molecule type" value="Genomic_DNA"/>
</dbReference>
<sequence>MNKPIKEVTTNDLRYFLSVYREGKDGKQRSLSYIDTLRHYFLSFFGWASDEGMIPYNPAKRLLKVKVPRKIKHPYTGEEFEKLKNSAKTQRDKALIEVLYSTACRIGEITALNISDIEWHGRDAEVVVYGQKGKAERRVYLKESAALHLRWYLAQRKDKNPALFVSRRGCARLTNAGVQAMLRKLGEENNIHAHPHKFRKNYVNQSGGTWNGDTRSATICGS</sequence>
<accession>A0A7X2P6H1</accession>
<dbReference type="PANTHER" id="PTHR30349">
    <property type="entry name" value="PHAGE INTEGRASE-RELATED"/>
    <property type="match status" value="1"/>
</dbReference>
<dbReference type="GO" id="GO:0006310">
    <property type="term" value="P:DNA recombination"/>
    <property type="evidence" value="ECO:0007669"/>
    <property type="project" value="UniProtKB-KW"/>
</dbReference>
<reference evidence="6 7" key="1">
    <citation type="submission" date="2019-08" db="EMBL/GenBank/DDBJ databases">
        <title>In-depth cultivation of the pig gut microbiome towards novel bacterial diversity and tailored functional studies.</title>
        <authorList>
            <person name="Wylensek D."/>
            <person name="Hitch T.C.A."/>
            <person name="Clavel T."/>
        </authorList>
    </citation>
    <scope>NUCLEOTIDE SEQUENCE [LARGE SCALE GENOMIC DNA]</scope>
    <source>
        <strain evidence="6 7">Oil+RF-744-WCA-WT-13</strain>
    </source>
</reference>
<dbReference type="AlphaFoldDB" id="A0A7X2P6H1"/>
<comment type="caution">
    <text evidence="6">The sequence shown here is derived from an EMBL/GenBank/DDBJ whole genome shotgun (WGS) entry which is preliminary data.</text>
</comment>
<evidence type="ECO:0000313" key="6">
    <source>
        <dbReference type="EMBL" id="MST81120.1"/>
    </source>
</evidence>
<protein>
    <submittedName>
        <fullName evidence="6">Tyrosine-type recombinase/integrase</fullName>
    </submittedName>
</protein>
<dbReference type="SUPFAM" id="SSF56349">
    <property type="entry name" value="DNA breaking-rejoining enzymes"/>
    <property type="match status" value="1"/>
</dbReference>
<dbReference type="InterPro" id="IPR013762">
    <property type="entry name" value="Integrase-like_cat_sf"/>
</dbReference>
<evidence type="ECO:0000256" key="2">
    <source>
        <dbReference type="ARBA" id="ARBA00022908"/>
    </source>
</evidence>
<proteinExistence type="predicted"/>
<name>A0A7X2P6H1_9FIRM</name>
<dbReference type="GO" id="GO:0005737">
    <property type="term" value="C:cytoplasm"/>
    <property type="evidence" value="ECO:0007669"/>
    <property type="project" value="UniProtKB-SubCell"/>
</dbReference>
<evidence type="ECO:0000256" key="1">
    <source>
        <dbReference type="ARBA" id="ARBA00004496"/>
    </source>
</evidence>
<dbReference type="InterPro" id="IPR010998">
    <property type="entry name" value="Integrase_recombinase_N"/>
</dbReference>
<dbReference type="GO" id="GO:0015074">
    <property type="term" value="P:DNA integration"/>
    <property type="evidence" value="ECO:0007669"/>
    <property type="project" value="UniProtKB-KW"/>
</dbReference>
<feature type="domain" description="Tyr recombinase" evidence="5">
    <location>
        <begin position="70"/>
        <end position="222"/>
    </location>
</feature>
<dbReference type="Pfam" id="PF00589">
    <property type="entry name" value="Phage_integrase"/>
    <property type="match status" value="1"/>
</dbReference>
<keyword evidence="3" id="KW-0238">DNA-binding</keyword>